<keyword evidence="2" id="KW-0548">Nucleotidyltransferase</keyword>
<protein>
    <submittedName>
        <fullName evidence="2">Diguanylate cyclase DosC</fullName>
        <ecNumber evidence="2">2.7.7.65</ecNumber>
    </submittedName>
</protein>
<dbReference type="GO" id="GO:1902201">
    <property type="term" value="P:negative regulation of bacterial-type flagellum-dependent cell motility"/>
    <property type="evidence" value="ECO:0007669"/>
    <property type="project" value="TreeGrafter"/>
</dbReference>
<organism evidence="2 3">
    <name type="scientific">Koleobacter methoxysyntrophicus</name>
    <dbReference type="NCBI Taxonomy" id="2751313"/>
    <lineage>
        <taxon>Bacteria</taxon>
        <taxon>Bacillati</taxon>
        <taxon>Bacillota</taxon>
        <taxon>Clostridia</taxon>
        <taxon>Koleobacterales</taxon>
        <taxon>Koleobacteraceae</taxon>
        <taxon>Koleobacter</taxon>
    </lineage>
</organism>
<evidence type="ECO:0000259" key="1">
    <source>
        <dbReference type="PROSITE" id="PS50887"/>
    </source>
</evidence>
<dbReference type="InterPro" id="IPR000160">
    <property type="entry name" value="GGDEF_dom"/>
</dbReference>
<dbReference type="PANTHER" id="PTHR45138">
    <property type="entry name" value="REGULATORY COMPONENTS OF SENSORY TRANSDUCTION SYSTEM"/>
    <property type="match status" value="1"/>
</dbReference>
<accession>A0A8A0RQT2</accession>
<dbReference type="Proteomes" id="UP000662904">
    <property type="component" value="Chromosome"/>
</dbReference>
<dbReference type="PANTHER" id="PTHR45138:SF9">
    <property type="entry name" value="DIGUANYLATE CYCLASE DGCM-RELATED"/>
    <property type="match status" value="1"/>
</dbReference>
<proteinExistence type="predicted"/>
<dbReference type="AlphaFoldDB" id="A0A8A0RQT2"/>
<dbReference type="SUPFAM" id="SSF55073">
    <property type="entry name" value="Nucleotide cyclase"/>
    <property type="match status" value="1"/>
</dbReference>
<reference evidence="2" key="1">
    <citation type="submission" date="2020-07" db="EMBL/GenBank/DDBJ databases">
        <title>Koleobacter methoxysyntrophicus gen. nov., sp. nov., a novel anaerobic bacterium isolated from deep subsurface oil field and proposal of Koleobacterales ord. nov. in the phylum Firmicutes.</title>
        <authorList>
            <person name="Sakamoto S."/>
            <person name="Tamaki H."/>
        </authorList>
    </citation>
    <scope>NUCLEOTIDE SEQUENCE</scope>
    <source>
        <strain evidence="2">NRmbB1</strain>
    </source>
</reference>
<dbReference type="Gene3D" id="3.30.70.270">
    <property type="match status" value="1"/>
</dbReference>
<evidence type="ECO:0000313" key="2">
    <source>
        <dbReference type="EMBL" id="QSQ10623.1"/>
    </source>
</evidence>
<keyword evidence="2" id="KW-0808">Transferase</keyword>
<dbReference type="EC" id="2.7.7.65" evidence="2"/>
<dbReference type="GO" id="GO:0052621">
    <property type="term" value="F:diguanylate cyclase activity"/>
    <property type="evidence" value="ECO:0007669"/>
    <property type="project" value="UniProtKB-EC"/>
</dbReference>
<dbReference type="Pfam" id="PF00990">
    <property type="entry name" value="GGDEF"/>
    <property type="match status" value="1"/>
</dbReference>
<dbReference type="CDD" id="cd01949">
    <property type="entry name" value="GGDEF"/>
    <property type="match status" value="1"/>
</dbReference>
<dbReference type="FunFam" id="3.30.70.270:FF:000001">
    <property type="entry name" value="Diguanylate cyclase domain protein"/>
    <property type="match status" value="1"/>
</dbReference>
<dbReference type="InterPro" id="IPR043128">
    <property type="entry name" value="Rev_trsase/Diguanyl_cyclase"/>
</dbReference>
<name>A0A8A0RQT2_9FIRM</name>
<dbReference type="EMBL" id="CP059066">
    <property type="protein sequence ID" value="QSQ10623.1"/>
    <property type="molecule type" value="Genomic_DNA"/>
</dbReference>
<sequence length="286" mass="32248">MIHILIPLGDVNTTAHLITNYLAEKNGSFVVLVILAQKPEVLIFKKGDVRQTLNDGMLYDALSEIRVSQKVSGKLKCLIGRYFNEGSIIIPIYGTRAWIISSSFIGSTEQLQACVAVALKNAEAYERLKKEAAEDPLTGLYNKKYLYIRLREEMARADRTGEIITVLMLDIDSFKEINDCHGHVFGDRVLKKVAQTIKRNIRTSDIASRFGGDEFVVVFAGLKNAKEAECCIERIKKEIYEEMGINASTGIAVYRKGKRKVSPEDLISAADEDMYREKKEIQKNYL</sequence>
<dbReference type="GO" id="GO:0005886">
    <property type="term" value="C:plasma membrane"/>
    <property type="evidence" value="ECO:0007669"/>
    <property type="project" value="TreeGrafter"/>
</dbReference>
<dbReference type="InterPro" id="IPR029787">
    <property type="entry name" value="Nucleotide_cyclase"/>
</dbReference>
<gene>
    <name evidence="2" type="primary">dosC</name>
    <name evidence="2" type="ORF">H0A61_03033</name>
</gene>
<dbReference type="InterPro" id="IPR050469">
    <property type="entry name" value="Diguanylate_Cyclase"/>
</dbReference>
<dbReference type="SMART" id="SM00267">
    <property type="entry name" value="GGDEF"/>
    <property type="match status" value="1"/>
</dbReference>
<keyword evidence="3" id="KW-1185">Reference proteome</keyword>
<dbReference type="KEGG" id="kme:H0A61_03033"/>
<dbReference type="GO" id="GO:0043709">
    <property type="term" value="P:cell adhesion involved in single-species biofilm formation"/>
    <property type="evidence" value="ECO:0007669"/>
    <property type="project" value="TreeGrafter"/>
</dbReference>
<dbReference type="NCBIfam" id="TIGR00254">
    <property type="entry name" value="GGDEF"/>
    <property type="match status" value="1"/>
</dbReference>
<dbReference type="PROSITE" id="PS50887">
    <property type="entry name" value="GGDEF"/>
    <property type="match status" value="1"/>
</dbReference>
<feature type="domain" description="GGDEF" evidence="1">
    <location>
        <begin position="162"/>
        <end position="286"/>
    </location>
</feature>
<evidence type="ECO:0000313" key="3">
    <source>
        <dbReference type="Proteomes" id="UP000662904"/>
    </source>
</evidence>